<keyword evidence="3" id="KW-1185">Reference proteome</keyword>
<proteinExistence type="predicted"/>
<feature type="region of interest" description="Disordered" evidence="1">
    <location>
        <begin position="21"/>
        <end position="41"/>
    </location>
</feature>
<name>A0A8H6L7I8_9LECA</name>
<dbReference type="RefSeq" id="XP_037167735.1">
    <property type="nucleotide sequence ID" value="XM_037305327.1"/>
</dbReference>
<dbReference type="AlphaFoldDB" id="A0A8H6L7I8"/>
<evidence type="ECO:0000256" key="1">
    <source>
        <dbReference type="SAM" id="MobiDB-lite"/>
    </source>
</evidence>
<dbReference type="Proteomes" id="UP000578531">
    <property type="component" value="Unassembled WGS sequence"/>
</dbReference>
<evidence type="ECO:0000313" key="3">
    <source>
        <dbReference type="Proteomes" id="UP000578531"/>
    </source>
</evidence>
<organism evidence="2 3">
    <name type="scientific">Letharia columbiana</name>
    <dbReference type="NCBI Taxonomy" id="112416"/>
    <lineage>
        <taxon>Eukaryota</taxon>
        <taxon>Fungi</taxon>
        <taxon>Dikarya</taxon>
        <taxon>Ascomycota</taxon>
        <taxon>Pezizomycotina</taxon>
        <taxon>Lecanoromycetes</taxon>
        <taxon>OSLEUM clade</taxon>
        <taxon>Lecanoromycetidae</taxon>
        <taxon>Lecanorales</taxon>
        <taxon>Lecanorineae</taxon>
        <taxon>Parmeliaceae</taxon>
        <taxon>Letharia</taxon>
    </lineage>
</organism>
<gene>
    <name evidence="2" type="ORF">HO173_003400</name>
</gene>
<protein>
    <submittedName>
        <fullName evidence="2">Uncharacterized protein</fullName>
    </submittedName>
</protein>
<comment type="caution">
    <text evidence="2">The sequence shown here is derived from an EMBL/GenBank/DDBJ whole genome shotgun (WGS) entry which is preliminary data.</text>
</comment>
<sequence length="176" mass="19395">MRYLLGIAGVRCDVIAGDNGIVTRDQEGHPGREGLQQPPPSVKNDPFIGHVTYLVSLLQWHSTPTTTATLLQQQLSRQSVSLRTAAYLTVSLLQWPQHSEPATRGLHYEDSTSSIRFYTAGQELGVWNGTERNAWVGLLSLTISLAIQCSLPLPLPLRYRRYEDGSVCGSHADIAI</sequence>
<evidence type="ECO:0000313" key="2">
    <source>
        <dbReference type="EMBL" id="KAF6238433.1"/>
    </source>
</evidence>
<dbReference type="EMBL" id="JACCJC010000009">
    <property type="protein sequence ID" value="KAF6238433.1"/>
    <property type="molecule type" value="Genomic_DNA"/>
</dbReference>
<dbReference type="GeneID" id="59285068"/>
<accession>A0A8H6L7I8</accession>
<reference evidence="2 3" key="1">
    <citation type="journal article" date="2020" name="Genomics">
        <title>Complete, high-quality genomes from long-read metagenomic sequencing of two wolf lichen thalli reveals enigmatic genome architecture.</title>
        <authorList>
            <person name="McKenzie S.K."/>
            <person name="Walston R.F."/>
            <person name="Allen J.L."/>
        </authorList>
    </citation>
    <scope>NUCLEOTIDE SEQUENCE [LARGE SCALE GENOMIC DNA]</scope>
    <source>
        <strain evidence="2">WasteWater2</strain>
    </source>
</reference>